<protein>
    <submittedName>
        <fullName evidence="2 3">Uncharacterized protein</fullName>
    </submittedName>
</protein>
<gene>
    <name evidence="2" type="ORF">BRADI_4g44219v3</name>
</gene>
<organism evidence="2">
    <name type="scientific">Brachypodium distachyon</name>
    <name type="common">Purple false brome</name>
    <name type="synonym">Trachynia distachya</name>
    <dbReference type="NCBI Taxonomy" id="15368"/>
    <lineage>
        <taxon>Eukaryota</taxon>
        <taxon>Viridiplantae</taxon>
        <taxon>Streptophyta</taxon>
        <taxon>Embryophyta</taxon>
        <taxon>Tracheophyta</taxon>
        <taxon>Spermatophyta</taxon>
        <taxon>Magnoliopsida</taxon>
        <taxon>Liliopsida</taxon>
        <taxon>Poales</taxon>
        <taxon>Poaceae</taxon>
        <taxon>BOP clade</taxon>
        <taxon>Pooideae</taxon>
        <taxon>Stipodae</taxon>
        <taxon>Brachypodieae</taxon>
        <taxon>Brachypodium</taxon>
    </lineage>
</organism>
<feature type="compositionally biased region" description="Low complexity" evidence="1">
    <location>
        <begin position="34"/>
        <end position="53"/>
    </location>
</feature>
<proteinExistence type="predicted"/>
<dbReference type="EnsemblPlants" id="PNT65548">
    <property type="protein sequence ID" value="PNT65548"/>
    <property type="gene ID" value="BRADI_4g44219v3"/>
</dbReference>
<evidence type="ECO:0000256" key="1">
    <source>
        <dbReference type="SAM" id="MobiDB-lite"/>
    </source>
</evidence>
<sequence>MVSASDNELGGLVSFSAIVSSLDGGRRRQRRRTPAPTSTRRAPASRTRTPASPCCTAVLLPRQQRRGSSRAGRHGVYAAHNLLVRRSAVRPWRVQCHGNVLP</sequence>
<reference evidence="2" key="2">
    <citation type="submission" date="2017-06" db="EMBL/GenBank/DDBJ databases">
        <title>WGS assembly of Brachypodium distachyon.</title>
        <authorList>
            <consortium name="The International Brachypodium Initiative"/>
            <person name="Lucas S."/>
            <person name="Harmon-Smith M."/>
            <person name="Lail K."/>
            <person name="Tice H."/>
            <person name="Grimwood J."/>
            <person name="Bruce D."/>
            <person name="Barry K."/>
            <person name="Shu S."/>
            <person name="Lindquist E."/>
            <person name="Wang M."/>
            <person name="Pitluck S."/>
            <person name="Vogel J.P."/>
            <person name="Garvin D.F."/>
            <person name="Mockler T.C."/>
            <person name="Schmutz J."/>
            <person name="Rokhsar D."/>
            <person name="Bevan M.W."/>
        </authorList>
    </citation>
    <scope>NUCLEOTIDE SEQUENCE</scope>
    <source>
        <strain evidence="2">Bd21</strain>
    </source>
</reference>
<dbReference type="Proteomes" id="UP000008810">
    <property type="component" value="Chromosome 4"/>
</dbReference>
<feature type="region of interest" description="Disordered" evidence="1">
    <location>
        <begin position="22"/>
        <end position="53"/>
    </location>
</feature>
<evidence type="ECO:0000313" key="4">
    <source>
        <dbReference type="Proteomes" id="UP000008810"/>
    </source>
</evidence>
<accession>A0A2K2CU39</accession>
<evidence type="ECO:0000313" key="2">
    <source>
        <dbReference type="EMBL" id="PNT65548.1"/>
    </source>
</evidence>
<reference evidence="3" key="3">
    <citation type="submission" date="2018-08" db="UniProtKB">
        <authorList>
            <consortium name="EnsemblPlants"/>
        </authorList>
    </citation>
    <scope>IDENTIFICATION</scope>
    <source>
        <strain evidence="3">cv. Bd21</strain>
    </source>
</reference>
<keyword evidence="4" id="KW-1185">Reference proteome</keyword>
<reference evidence="2 3" key="1">
    <citation type="journal article" date="2010" name="Nature">
        <title>Genome sequencing and analysis of the model grass Brachypodium distachyon.</title>
        <authorList>
            <consortium name="International Brachypodium Initiative"/>
        </authorList>
    </citation>
    <scope>NUCLEOTIDE SEQUENCE [LARGE SCALE GENOMIC DNA]</scope>
    <source>
        <strain evidence="2 3">Bd21</strain>
    </source>
</reference>
<evidence type="ECO:0000313" key="3">
    <source>
        <dbReference type="EnsemblPlants" id="PNT65548"/>
    </source>
</evidence>
<dbReference type="AlphaFoldDB" id="A0A2K2CU39"/>
<dbReference type="InParanoid" id="A0A2K2CU39"/>
<name>A0A2K2CU39_BRADI</name>
<dbReference type="EMBL" id="CM000883">
    <property type="protein sequence ID" value="PNT65548.1"/>
    <property type="molecule type" value="Genomic_DNA"/>
</dbReference>
<dbReference type="Gramene" id="PNT65548">
    <property type="protein sequence ID" value="PNT65548"/>
    <property type="gene ID" value="BRADI_4g44219v3"/>
</dbReference>